<evidence type="ECO:0000259" key="2">
    <source>
        <dbReference type="Pfam" id="PF02517"/>
    </source>
</evidence>
<feature type="transmembrane region" description="Helical" evidence="1">
    <location>
        <begin position="79"/>
        <end position="97"/>
    </location>
</feature>
<proteinExistence type="predicted"/>
<evidence type="ECO:0000313" key="4">
    <source>
        <dbReference type="Proteomes" id="UP001312865"/>
    </source>
</evidence>
<comment type="caution">
    <text evidence="3">The sequence shown here is derived from an EMBL/GenBank/DDBJ whole genome shotgun (WGS) entry which is preliminary data.</text>
</comment>
<name>A0ABU8HCP1_9BACI</name>
<keyword evidence="1" id="KW-1133">Transmembrane helix</keyword>
<feature type="transmembrane region" description="Helical" evidence="1">
    <location>
        <begin position="7"/>
        <end position="24"/>
    </location>
</feature>
<keyword evidence="1" id="KW-0812">Transmembrane</keyword>
<accession>A0ABU8HCP1</accession>
<feature type="transmembrane region" description="Helical" evidence="1">
    <location>
        <begin position="147"/>
        <end position="169"/>
    </location>
</feature>
<gene>
    <name evidence="3" type="ORF">WAK64_07720</name>
</gene>
<dbReference type="RefSeq" id="WP_336586386.1">
    <property type="nucleotide sequence ID" value="NZ_JBBAXC010000005.1"/>
</dbReference>
<feature type="domain" description="CAAX prenyl protease 2/Lysostaphin resistance protein A-like" evidence="2">
    <location>
        <begin position="115"/>
        <end position="211"/>
    </location>
</feature>
<feature type="transmembrane region" description="Helical" evidence="1">
    <location>
        <begin position="36"/>
        <end position="58"/>
    </location>
</feature>
<organism evidence="3 4">
    <name type="scientific">Bacillus spongiae</name>
    <dbReference type="NCBI Taxonomy" id="2683610"/>
    <lineage>
        <taxon>Bacteria</taxon>
        <taxon>Bacillati</taxon>
        <taxon>Bacillota</taxon>
        <taxon>Bacilli</taxon>
        <taxon>Bacillales</taxon>
        <taxon>Bacillaceae</taxon>
        <taxon>Bacillus</taxon>
    </lineage>
</organism>
<feature type="transmembrane region" description="Helical" evidence="1">
    <location>
        <begin position="117"/>
        <end position="135"/>
    </location>
</feature>
<evidence type="ECO:0000313" key="3">
    <source>
        <dbReference type="EMBL" id="MEI5906944.1"/>
    </source>
</evidence>
<protein>
    <submittedName>
        <fullName evidence="3">Type II CAAX endopeptidase family protein</fullName>
    </submittedName>
</protein>
<dbReference type="InterPro" id="IPR003675">
    <property type="entry name" value="Rce1/LyrA-like_dom"/>
</dbReference>
<dbReference type="Pfam" id="PF02517">
    <property type="entry name" value="Rce1-like"/>
    <property type="match status" value="1"/>
</dbReference>
<feature type="transmembrane region" description="Helical" evidence="1">
    <location>
        <begin position="202"/>
        <end position="220"/>
    </location>
</feature>
<dbReference type="Proteomes" id="UP001312865">
    <property type="component" value="Unassembled WGS sequence"/>
</dbReference>
<keyword evidence="1" id="KW-0472">Membrane</keyword>
<reference evidence="3 4" key="1">
    <citation type="journal article" date="2018" name="J. Microbiol.">
        <title>Bacillus spongiae sp. nov., isolated from sponge of Jeju Island.</title>
        <authorList>
            <person name="Lee G.E."/>
            <person name="Im W.T."/>
            <person name="Park J.S."/>
        </authorList>
    </citation>
    <scope>NUCLEOTIDE SEQUENCE [LARGE SCALE GENOMIC DNA]</scope>
    <source>
        <strain evidence="3 4">135PIL107-10</strain>
    </source>
</reference>
<keyword evidence="4" id="KW-1185">Reference proteome</keyword>
<dbReference type="EMBL" id="JBBAXC010000005">
    <property type="protein sequence ID" value="MEI5906944.1"/>
    <property type="molecule type" value="Genomic_DNA"/>
</dbReference>
<feature type="transmembrane region" description="Helical" evidence="1">
    <location>
        <begin position="175"/>
        <end position="195"/>
    </location>
</feature>
<sequence length="221" mass="24877">MIKSMAVWCLVIIVGYAFFVLSQVPFQMGFLGGFTGINITIAALLQGILVIPIIYWGLKYLNLNFKEIGFTTDKWKEDVFLAVVVTVIRSVIFFIWIIPYTDHSRVLTMLDNNWQNIIWMIPLVSIIGPLTEELFNRGFFIGGIAAIFRGSKIAIIAAALLGVFVFSAGHLPGNTIEWIGILIPSILYTGLFLCTKRLTASIVTHSLWNTVATLYIFWMYL</sequence>
<evidence type="ECO:0000256" key="1">
    <source>
        <dbReference type="SAM" id="Phobius"/>
    </source>
</evidence>